<dbReference type="GO" id="GO:0005886">
    <property type="term" value="C:plasma membrane"/>
    <property type="evidence" value="ECO:0007669"/>
    <property type="project" value="UniProtKB-SubCell"/>
</dbReference>
<proteinExistence type="predicted"/>
<keyword evidence="6" id="KW-0675">Receptor</keyword>
<dbReference type="InterPro" id="IPR035940">
    <property type="entry name" value="CAP_sf"/>
</dbReference>
<keyword evidence="3 9" id="KW-0812">Transmembrane</keyword>
<dbReference type="InterPro" id="IPR052192">
    <property type="entry name" value="Insect_Ionotropic_Sensory_Rcpt"/>
</dbReference>
<dbReference type="Gene3D" id="3.40.33.10">
    <property type="entry name" value="CAP"/>
    <property type="match status" value="1"/>
</dbReference>
<dbReference type="Pfam" id="PF00188">
    <property type="entry name" value="CAP"/>
    <property type="match status" value="1"/>
</dbReference>
<evidence type="ECO:0000256" key="5">
    <source>
        <dbReference type="ARBA" id="ARBA00023136"/>
    </source>
</evidence>
<organism evidence="11 12">
    <name type="scientific">Folsomia candida</name>
    <name type="common">Springtail</name>
    <dbReference type="NCBI Taxonomy" id="158441"/>
    <lineage>
        <taxon>Eukaryota</taxon>
        <taxon>Metazoa</taxon>
        <taxon>Ecdysozoa</taxon>
        <taxon>Arthropoda</taxon>
        <taxon>Hexapoda</taxon>
        <taxon>Collembola</taxon>
        <taxon>Entomobryomorpha</taxon>
        <taxon>Isotomoidea</taxon>
        <taxon>Isotomidae</taxon>
        <taxon>Proisotominae</taxon>
        <taxon>Folsomia</taxon>
    </lineage>
</organism>
<comment type="subcellular location">
    <subcellularLocation>
        <location evidence="1">Cell membrane</location>
        <topology evidence="1">Multi-pass membrane protein</topology>
    </subcellularLocation>
</comment>
<feature type="compositionally biased region" description="Basic and acidic residues" evidence="8">
    <location>
        <begin position="899"/>
        <end position="914"/>
    </location>
</feature>
<feature type="transmembrane region" description="Helical" evidence="9">
    <location>
        <begin position="350"/>
        <end position="368"/>
    </location>
</feature>
<feature type="region of interest" description="Disordered" evidence="8">
    <location>
        <begin position="974"/>
        <end position="1026"/>
    </location>
</feature>
<keyword evidence="5 9" id="KW-0472">Membrane</keyword>
<evidence type="ECO:0000256" key="2">
    <source>
        <dbReference type="ARBA" id="ARBA00022475"/>
    </source>
</evidence>
<evidence type="ECO:0000256" key="8">
    <source>
        <dbReference type="SAM" id="MobiDB-lite"/>
    </source>
</evidence>
<evidence type="ECO:0000256" key="3">
    <source>
        <dbReference type="ARBA" id="ARBA00022692"/>
    </source>
</evidence>
<dbReference type="OrthoDB" id="337038at2759"/>
<comment type="caution">
    <text evidence="11">The sequence shown here is derived from an EMBL/GenBank/DDBJ whole genome shotgun (WGS) entry which is preliminary data.</text>
</comment>
<dbReference type="AlphaFoldDB" id="A0A226D5K8"/>
<evidence type="ECO:0000259" key="10">
    <source>
        <dbReference type="SMART" id="SM00198"/>
    </source>
</evidence>
<evidence type="ECO:0000313" key="12">
    <source>
        <dbReference type="Proteomes" id="UP000198287"/>
    </source>
</evidence>
<dbReference type="PANTHER" id="PTHR42643">
    <property type="entry name" value="IONOTROPIC RECEPTOR 20A-RELATED"/>
    <property type="match status" value="1"/>
</dbReference>
<keyword evidence="4 9" id="KW-1133">Transmembrane helix</keyword>
<evidence type="ECO:0000256" key="6">
    <source>
        <dbReference type="ARBA" id="ARBA00023170"/>
    </source>
</evidence>
<dbReference type="SMART" id="SM00198">
    <property type="entry name" value="SCP"/>
    <property type="match status" value="1"/>
</dbReference>
<evidence type="ECO:0000256" key="7">
    <source>
        <dbReference type="ARBA" id="ARBA00023180"/>
    </source>
</evidence>
<dbReference type="SUPFAM" id="SSF55797">
    <property type="entry name" value="PR-1-like"/>
    <property type="match status" value="1"/>
</dbReference>
<protein>
    <submittedName>
        <fullName evidence="11">Cysteine-rich secretory protein 3</fullName>
    </submittedName>
</protein>
<reference evidence="11 12" key="1">
    <citation type="submission" date="2015-12" db="EMBL/GenBank/DDBJ databases">
        <title>The genome of Folsomia candida.</title>
        <authorList>
            <person name="Faddeeva A."/>
            <person name="Derks M.F."/>
            <person name="Anvar Y."/>
            <person name="Smit S."/>
            <person name="Van Straalen N."/>
            <person name="Roelofs D."/>
        </authorList>
    </citation>
    <scope>NUCLEOTIDE SEQUENCE [LARGE SCALE GENOMIC DNA]</scope>
    <source>
        <strain evidence="11 12">VU population</strain>
        <tissue evidence="11">Whole body</tissue>
    </source>
</reference>
<dbReference type="InterPro" id="IPR014044">
    <property type="entry name" value="CAP_dom"/>
</dbReference>
<evidence type="ECO:0000313" key="11">
    <source>
        <dbReference type="EMBL" id="OXA39516.1"/>
    </source>
</evidence>
<dbReference type="EMBL" id="LNIX01000038">
    <property type="protein sequence ID" value="OXA39516.1"/>
    <property type="molecule type" value="Genomic_DNA"/>
</dbReference>
<evidence type="ECO:0000256" key="1">
    <source>
        <dbReference type="ARBA" id="ARBA00004651"/>
    </source>
</evidence>
<keyword evidence="12" id="KW-1185">Reference proteome</keyword>
<sequence>MKKFFQPRFFSIIILINNIHISKFTEVGDKFQTYLPHSFLQCTFSLATNFHVDQRPFLTGIIPQFTGLSGTTSPAVLIDHIFLLGNATYPRISTPTAIHGLTSHSFKLGGCSVFIFYTFWTPPGTRLPLVYTFLDEIRKLINPQFILLQYDFPILPVLHLIKTSSVYIIYTRGTLKRLILPCIACDWKEVISDRLLDQRQTLNIPGGPTSLDDIRTRWLQNNLDLRKNPVQMELDDIYTNSISSADVKSCWLRNNEYLEDLKADNCVKFVLAQYYNFTLSAPTDGYETGVYSIVVSDLPSISFYNEILRKHSSDLAWSVHGAKLESFYFAVVTDPTEMGLNAVFMPFDKTTWSLIANFLLIFTLLLGLSSSSRNSKFFSAFRKYLLWTSSAILEQSNPFPLKNLGTKMPLFFIFWLIMSLFCGVFYKGALYSYLTAQPVPTVPQTLEEVVQENLAIVTSTKMKSKAHPDDIFYPLANILKDLLGGEVNQTRKQSDAFAYRLQTIYERVEGLMSEEAELARNVSLKLKVAVHPNTSVALPGRFVLVDGIEDLTAFIEGMKYYSKSFVIKSSEVTPFVMRVPWLVARNFFYDLFSRGLGALVESGLYQRWIRLSHIGAQLRDLDKFEGDLDNEDDVNHYARLLLATNYHKKYLSEAQHVSLNLMKMPFAFCAIFGLVPIVVLILELIFKNRVELLISFETLKQKGFSRQTKVLNTRAAQWAKLVVNKQRSGHSPKEWRKLDGQQVGENVYTYWNNHPGLQPNISEQFENAVDNWYYEICDDKQYPKRNFQGDVNLYHDTQVLWRSSREIGMGIAVNRHKGWTYVEVVAHYAPAGNWIGEGDKNLNGLKPICHTEYEICNAHNDGDPLEFECHGALWNPADADTFPQQDQVQEENIAEIEEPDKNEGNEENYREHSPMEEGNRFKFQWGKFNTIPLFLDGGFYEKLKNYGFYNYFLSLPNVGGLFKNQMTDYQMSDYQTREDQESDEQISDEKIPEGQVPDDLIPEGVTPLGQESDKREQNENDFNLGWSDIKAPPSVMRVRSIKGYSKMGGPLPVSSSRAKDLLNVGGLSNMFDER</sequence>
<accession>A0A226D5K8</accession>
<feature type="region of interest" description="Disordered" evidence="8">
    <location>
        <begin position="894"/>
        <end position="914"/>
    </location>
</feature>
<dbReference type="Gene3D" id="1.10.287.70">
    <property type="match status" value="1"/>
</dbReference>
<feature type="transmembrane region" description="Helical" evidence="9">
    <location>
        <begin position="664"/>
        <end position="686"/>
    </location>
</feature>
<keyword evidence="2" id="KW-1003">Cell membrane</keyword>
<keyword evidence="7" id="KW-0325">Glycoprotein</keyword>
<name>A0A226D5K8_FOLCA</name>
<feature type="domain" description="SCP" evidence="10">
    <location>
        <begin position="699"/>
        <end position="836"/>
    </location>
</feature>
<dbReference type="PANTHER" id="PTHR42643:SF24">
    <property type="entry name" value="IONOTROPIC RECEPTOR 60A"/>
    <property type="match status" value="1"/>
</dbReference>
<dbReference type="Proteomes" id="UP000198287">
    <property type="component" value="Unassembled WGS sequence"/>
</dbReference>
<feature type="transmembrane region" description="Helical" evidence="9">
    <location>
        <begin position="410"/>
        <end position="434"/>
    </location>
</feature>
<gene>
    <name evidence="11" type="ORF">Fcan01_25639</name>
</gene>
<evidence type="ECO:0000256" key="4">
    <source>
        <dbReference type="ARBA" id="ARBA00022989"/>
    </source>
</evidence>
<evidence type="ECO:0000256" key="9">
    <source>
        <dbReference type="SAM" id="Phobius"/>
    </source>
</evidence>